<dbReference type="Pfam" id="PF02367">
    <property type="entry name" value="TsaE"/>
    <property type="match status" value="1"/>
</dbReference>
<reference evidence="13" key="1">
    <citation type="submission" date="2016-01" db="EMBL/GenBank/DDBJ databases">
        <authorList>
            <person name="Mitreva M."/>
            <person name="Pepin K.H."/>
            <person name="Mihindukulasuriya K.A."/>
            <person name="Fulton R."/>
            <person name="Fronick C."/>
            <person name="O'Laughlin M."/>
            <person name="Miner T."/>
            <person name="Herter B."/>
            <person name="Rosa B.A."/>
            <person name="Cordes M."/>
            <person name="Tomlinson C."/>
            <person name="Wollam A."/>
            <person name="Palsikar V.B."/>
            <person name="Mardis E.R."/>
            <person name="Wilson R.K."/>
        </authorList>
    </citation>
    <scope>NUCLEOTIDE SEQUENCE [LARGE SCALE GENOMIC DNA]</scope>
    <source>
        <strain evidence="13">DNF00019</strain>
    </source>
</reference>
<name>A0A133XVN3_9ACTN</name>
<dbReference type="RefSeq" id="WP_066305079.1">
    <property type="nucleotide sequence ID" value="NZ_KQ959487.1"/>
</dbReference>
<evidence type="ECO:0000256" key="7">
    <source>
        <dbReference type="ARBA" id="ARBA00022741"/>
    </source>
</evidence>
<comment type="subcellular location">
    <subcellularLocation>
        <location evidence="1">Cytoplasm</location>
    </subcellularLocation>
</comment>
<dbReference type="OrthoDB" id="9800307at2"/>
<dbReference type="InterPro" id="IPR027417">
    <property type="entry name" value="P-loop_NTPase"/>
</dbReference>
<dbReference type="GO" id="GO:0016787">
    <property type="term" value="F:hydrolase activity"/>
    <property type="evidence" value="ECO:0007669"/>
    <property type="project" value="UniProtKB-KW"/>
</dbReference>
<evidence type="ECO:0000256" key="8">
    <source>
        <dbReference type="ARBA" id="ARBA00022840"/>
    </source>
</evidence>
<dbReference type="GO" id="GO:0002949">
    <property type="term" value="P:tRNA threonylcarbamoyladenosine modification"/>
    <property type="evidence" value="ECO:0007669"/>
    <property type="project" value="InterPro"/>
</dbReference>
<evidence type="ECO:0000313" key="12">
    <source>
        <dbReference type="EMBL" id="KXB35007.1"/>
    </source>
</evidence>
<keyword evidence="13" id="KW-1185">Reference proteome</keyword>
<sequence length="178" mass="19224">MTSEALPSEGIKKCDAHTYISTSCDATCDFGIQLGACLQAGDVLVLTGDLGAGKTQMTKGIAQGMGVHEEVTSPTFTIQMVYEGTTLPLYHFDLYRLNDAEQLGDTGLWDVLGADGPCVIEWGEQFLDELGDDGLDVYLTRLDSEVAAGIEPPRRISLHPRGARASQLVEQLAQRFDV</sequence>
<keyword evidence="5" id="KW-0819">tRNA processing</keyword>
<evidence type="ECO:0000256" key="11">
    <source>
        <dbReference type="ARBA" id="ARBA00032441"/>
    </source>
</evidence>
<evidence type="ECO:0000256" key="2">
    <source>
        <dbReference type="ARBA" id="ARBA00007599"/>
    </source>
</evidence>
<dbReference type="SUPFAM" id="SSF52540">
    <property type="entry name" value="P-loop containing nucleoside triphosphate hydrolases"/>
    <property type="match status" value="1"/>
</dbReference>
<dbReference type="Gene3D" id="3.40.50.300">
    <property type="entry name" value="P-loop containing nucleotide triphosphate hydrolases"/>
    <property type="match status" value="1"/>
</dbReference>
<keyword evidence="4" id="KW-0963">Cytoplasm</keyword>
<evidence type="ECO:0000256" key="9">
    <source>
        <dbReference type="ARBA" id="ARBA00022842"/>
    </source>
</evidence>
<dbReference type="GO" id="GO:0005524">
    <property type="term" value="F:ATP binding"/>
    <property type="evidence" value="ECO:0007669"/>
    <property type="project" value="UniProtKB-KW"/>
</dbReference>
<evidence type="ECO:0000256" key="10">
    <source>
        <dbReference type="ARBA" id="ARBA00024908"/>
    </source>
</evidence>
<dbReference type="PATRIC" id="fig|1393034.3.peg.601"/>
<dbReference type="GO" id="GO:0005737">
    <property type="term" value="C:cytoplasm"/>
    <property type="evidence" value="ECO:0007669"/>
    <property type="project" value="UniProtKB-SubCell"/>
</dbReference>
<dbReference type="STRING" id="1393034.HMPREF3192_00620"/>
<dbReference type="AlphaFoldDB" id="A0A133XVN3"/>
<protein>
    <recommendedName>
        <fullName evidence="3">tRNA threonylcarbamoyladenosine biosynthesis protein TsaE</fullName>
    </recommendedName>
    <alternativeName>
        <fullName evidence="11">t(6)A37 threonylcarbamoyladenosine biosynthesis protein TsaE</fullName>
    </alternativeName>
</protein>
<evidence type="ECO:0000256" key="5">
    <source>
        <dbReference type="ARBA" id="ARBA00022694"/>
    </source>
</evidence>
<accession>A0A133XVN3</accession>
<evidence type="ECO:0000256" key="6">
    <source>
        <dbReference type="ARBA" id="ARBA00022723"/>
    </source>
</evidence>
<evidence type="ECO:0000256" key="1">
    <source>
        <dbReference type="ARBA" id="ARBA00004496"/>
    </source>
</evidence>
<organism evidence="12 13">
    <name type="scientific">Atopobium deltae</name>
    <dbReference type="NCBI Taxonomy" id="1393034"/>
    <lineage>
        <taxon>Bacteria</taxon>
        <taxon>Bacillati</taxon>
        <taxon>Actinomycetota</taxon>
        <taxon>Coriobacteriia</taxon>
        <taxon>Coriobacteriales</taxon>
        <taxon>Atopobiaceae</taxon>
        <taxon>Atopobium</taxon>
    </lineage>
</organism>
<keyword evidence="8" id="KW-0067">ATP-binding</keyword>
<evidence type="ECO:0000256" key="4">
    <source>
        <dbReference type="ARBA" id="ARBA00022490"/>
    </source>
</evidence>
<keyword evidence="9" id="KW-0460">Magnesium</keyword>
<dbReference type="PANTHER" id="PTHR33540:SF2">
    <property type="entry name" value="TRNA THREONYLCARBAMOYLADENOSINE BIOSYNTHESIS PROTEIN TSAE"/>
    <property type="match status" value="1"/>
</dbReference>
<evidence type="ECO:0000256" key="3">
    <source>
        <dbReference type="ARBA" id="ARBA00019010"/>
    </source>
</evidence>
<evidence type="ECO:0000313" key="13">
    <source>
        <dbReference type="Proteomes" id="UP000070675"/>
    </source>
</evidence>
<comment type="caution">
    <text evidence="12">The sequence shown here is derived from an EMBL/GenBank/DDBJ whole genome shotgun (WGS) entry which is preliminary data.</text>
</comment>
<comment type="similarity">
    <text evidence="2">Belongs to the TsaE family.</text>
</comment>
<dbReference type="GO" id="GO:0046872">
    <property type="term" value="F:metal ion binding"/>
    <property type="evidence" value="ECO:0007669"/>
    <property type="project" value="UniProtKB-KW"/>
</dbReference>
<dbReference type="PANTHER" id="PTHR33540">
    <property type="entry name" value="TRNA THREONYLCARBAMOYLADENOSINE BIOSYNTHESIS PROTEIN TSAE"/>
    <property type="match status" value="1"/>
</dbReference>
<keyword evidence="12" id="KW-0378">Hydrolase</keyword>
<dbReference type="InterPro" id="IPR003442">
    <property type="entry name" value="T6A_TsaE"/>
</dbReference>
<comment type="function">
    <text evidence="10">Required for the formation of a threonylcarbamoyl group on adenosine at position 37 (t(6)A37) in tRNAs that read codons beginning with adenine. Is involved in the transfer of the threonylcarbamoyl moiety of threonylcarbamoyl-AMP (TC-AMP) to the N6 group of A37, together with TsaD and TsaB. TsaE seems to play an indirect role in the t(6)A biosynthesis pathway, possibly in regulating the core enzymatic function of TsaD.</text>
</comment>
<gene>
    <name evidence="12" type="ORF">HMPREF3192_00620</name>
</gene>
<dbReference type="NCBIfam" id="TIGR00150">
    <property type="entry name" value="T6A_YjeE"/>
    <property type="match status" value="1"/>
</dbReference>
<dbReference type="EMBL" id="LSCR01000007">
    <property type="protein sequence ID" value="KXB35007.1"/>
    <property type="molecule type" value="Genomic_DNA"/>
</dbReference>
<keyword evidence="6" id="KW-0479">Metal-binding</keyword>
<keyword evidence="7" id="KW-0547">Nucleotide-binding</keyword>
<dbReference type="Proteomes" id="UP000070675">
    <property type="component" value="Unassembled WGS sequence"/>
</dbReference>
<proteinExistence type="inferred from homology"/>